<evidence type="ECO:0000259" key="1">
    <source>
        <dbReference type="Pfam" id="PF01266"/>
    </source>
</evidence>
<dbReference type="InterPro" id="IPR036188">
    <property type="entry name" value="FAD/NAD-bd_sf"/>
</dbReference>
<keyword evidence="2" id="KW-0560">Oxidoreductase</keyword>
<keyword evidence="3" id="KW-1185">Reference proteome</keyword>
<dbReference type="Pfam" id="PF01266">
    <property type="entry name" value="DAO"/>
    <property type="match status" value="1"/>
</dbReference>
<proteinExistence type="predicted"/>
<evidence type="ECO:0000313" key="2">
    <source>
        <dbReference type="EMBL" id="WNM25190.1"/>
    </source>
</evidence>
<accession>A0AA96FBF4</accession>
<dbReference type="InterPro" id="IPR006076">
    <property type="entry name" value="FAD-dep_OxRdtase"/>
</dbReference>
<protein>
    <submittedName>
        <fullName evidence="2">FAD-binding oxidoreductase</fullName>
        <ecNumber evidence="2">1.-.-.-</ecNumber>
    </submittedName>
</protein>
<gene>
    <name evidence="2" type="ORF">RN606_03310</name>
</gene>
<dbReference type="SUPFAM" id="SSF51905">
    <property type="entry name" value="FAD/NAD(P)-binding domain"/>
    <property type="match status" value="1"/>
</dbReference>
<dbReference type="PANTHER" id="PTHR13847">
    <property type="entry name" value="SARCOSINE DEHYDROGENASE-RELATED"/>
    <property type="match status" value="1"/>
</dbReference>
<dbReference type="GO" id="GO:0005737">
    <property type="term" value="C:cytoplasm"/>
    <property type="evidence" value="ECO:0007669"/>
    <property type="project" value="TreeGrafter"/>
</dbReference>
<dbReference type="EMBL" id="CP134879">
    <property type="protein sequence ID" value="WNM25190.1"/>
    <property type="molecule type" value="Genomic_DNA"/>
</dbReference>
<dbReference type="Gene3D" id="3.30.9.10">
    <property type="entry name" value="D-Amino Acid Oxidase, subunit A, domain 2"/>
    <property type="match status" value="1"/>
</dbReference>
<dbReference type="EC" id="1.-.-.-" evidence="2"/>
<dbReference type="Proteomes" id="UP001304125">
    <property type="component" value="Chromosome"/>
</dbReference>
<feature type="domain" description="FAD dependent oxidoreductase" evidence="1">
    <location>
        <begin position="53"/>
        <end position="400"/>
    </location>
</feature>
<dbReference type="Gene3D" id="3.50.50.60">
    <property type="entry name" value="FAD/NAD(P)-binding domain"/>
    <property type="match status" value="1"/>
</dbReference>
<dbReference type="RefSeq" id="WP_313499953.1">
    <property type="nucleotide sequence ID" value="NZ_CP134879.1"/>
</dbReference>
<dbReference type="GO" id="GO:0016491">
    <property type="term" value="F:oxidoreductase activity"/>
    <property type="evidence" value="ECO:0007669"/>
    <property type="project" value="UniProtKB-KW"/>
</dbReference>
<evidence type="ECO:0000313" key="3">
    <source>
        <dbReference type="Proteomes" id="UP001304125"/>
    </source>
</evidence>
<reference evidence="2 3" key="1">
    <citation type="submission" date="2023-09" db="EMBL/GenBank/DDBJ databases">
        <title>Demequina sp. a novel bacteria isolated from Capsicum annuum.</title>
        <authorList>
            <person name="Humaira Z."/>
            <person name="Lee J."/>
            <person name="Cho D."/>
        </authorList>
    </citation>
    <scope>NUCLEOTIDE SEQUENCE [LARGE SCALE GENOMIC DNA]</scope>
    <source>
        <strain evidence="2 3">OYTSA14</strain>
    </source>
</reference>
<organism evidence="2 3">
    <name type="scientific">Demequina capsici</name>
    <dbReference type="NCBI Taxonomy" id="3075620"/>
    <lineage>
        <taxon>Bacteria</taxon>
        <taxon>Bacillati</taxon>
        <taxon>Actinomycetota</taxon>
        <taxon>Actinomycetes</taxon>
        <taxon>Micrococcales</taxon>
        <taxon>Demequinaceae</taxon>
        <taxon>Demequina</taxon>
    </lineage>
</organism>
<dbReference type="PANTHER" id="PTHR13847:SF281">
    <property type="entry name" value="FAD DEPENDENT OXIDOREDUCTASE DOMAIN-CONTAINING PROTEIN"/>
    <property type="match status" value="1"/>
</dbReference>
<dbReference type="AlphaFoldDB" id="A0AA96FBF4"/>
<name>A0AA96FBF4_9MICO</name>
<sequence length="465" mass="51072">MTVEASRTTVFEREPADPAVVREALAGSRLTPFWLDGLERPDHAPLAGAVEADLVVVGGGYTGLWTAVLEKEQRPDSRVVLLEAERIGWAASGRNGGFCEASLTHGRENGESRWPDEIERLEELGLENLDQIAATVERYGMDVDFERTGALTVAVEPHQIEWLGEAAYDADGTRALVDSPTYLAGELDMEGCALVHPGKLAVELARVAVELGVVIHERSAVTELCDGGVKTGRGEVRAARTVLATNVFPSLLKRNALMTVPVYDYSLMTEPLSAEQRASLGWEGRQGVADMANQFHYYRLTADDRLLFGGYDAVYHPGRKVKEAYQDRPESYERLMGHLLTTFPQLEGVRISHRWAGAIDTCTRYCAYFGTARKGTVAYAAGFTGLGVGASRFAARVMLDLLSGHETELTRLEMVRERPLPFPPEPLAMVGIGVTQWSLNQADHREGRRNALLRTLDRLGLGFDS</sequence>